<protein>
    <submittedName>
        <fullName evidence="4">3-isopropylmalate dehydrogenase</fullName>
    </submittedName>
</protein>
<evidence type="ECO:0000259" key="3">
    <source>
        <dbReference type="SMART" id="SM01329"/>
    </source>
</evidence>
<comment type="similarity">
    <text evidence="1">Belongs to the isocitrate and isopropylmalate dehydrogenases family.</text>
</comment>
<gene>
    <name evidence="4" type="ORF">DLJ53_10870</name>
</gene>
<keyword evidence="5" id="KW-1185">Reference proteome</keyword>
<evidence type="ECO:0000256" key="2">
    <source>
        <dbReference type="ARBA" id="ARBA00023002"/>
    </source>
</evidence>
<sequence>MSLTLAVLKGDGIGPEISEATLSVLAAASDRFGLGLSFEDVPVGLAALAAAGSTYPAETAARVEAAEGIILAPLDTYQYPEGQPNPSAQVRRTLDLYANIRPSVSRLPGVGRRLDLVIYRENTEGFYSDRSMFAGSGEFMPTADLALSVRKITRQASERIARAAFEAAARRRGLVTAVHKANVLRQSDGLFLDAVRTVAGEFPDVRLEEVIVDAMAALLVRDAARFDVVVTTNMYGDILSDEAGELAGGLGLAPALNAGDDHAVAQAVHGSAPDIAGRGIANPVALILSAALLLQRLGARRGEPRLAEAADAIDRAVTAALADPANHTPDLGGRSTTSAFAAAVAAELAG</sequence>
<dbReference type="GO" id="GO:0004449">
    <property type="term" value="F:isocitrate dehydrogenase (NAD+) activity"/>
    <property type="evidence" value="ECO:0007669"/>
    <property type="project" value="TreeGrafter"/>
</dbReference>
<dbReference type="InterPro" id="IPR024084">
    <property type="entry name" value="IsoPropMal-DH-like_dom"/>
</dbReference>
<keyword evidence="2" id="KW-0560">Oxidoreductase</keyword>
<dbReference type="Proteomes" id="UP000249590">
    <property type="component" value="Unassembled WGS sequence"/>
</dbReference>
<dbReference type="RefSeq" id="WP_111345095.1">
    <property type="nucleotide sequence ID" value="NZ_QHHQ01000002.1"/>
</dbReference>
<dbReference type="OrthoDB" id="9767905at2"/>
<dbReference type="PANTHER" id="PTHR11835">
    <property type="entry name" value="DECARBOXYLATING DEHYDROGENASES-ISOCITRATE, ISOPROPYLMALATE, TARTRATE"/>
    <property type="match status" value="1"/>
</dbReference>
<feature type="domain" description="Isopropylmalate dehydrogenase-like" evidence="3">
    <location>
        <begin position="4"/>
        <end position="344"/>
    </location>
</feature>
<dbReference type="PROSITE" id="PS00470">
    <property type="entry name" value="IDH_IMDH"/>
    <property type="match status" value="1"/>
</dbReference>
<dbReference type="AlphaFoldDB" id="A0A8B2NSJ3"/>
<evidence type="ECO:0000313" key="4">
    <source>
        <dbReference type="EMBL" id="RAI01891.1"/>
    </source>
</evidence>
<evidence type="ECO:0000313" key="5">
    <source>
        <dbReference type="Proteomes" id="UP000249590"/>
    </source>
</evidence>
<dbReference type="SUPFAM" id="SSF53659">
    <property type="entry name" value="Isocitrate/Isopropylmalate dehydrogenase-like"/>
    <property type="match status" value="1"/>
</dbReference>
<dbReference type="PANTHER" id="PTHR11835:SF34">
    <property type="entry name" value="ISOCITRATE DEHYDROGENASE [NAD] SUBUNIT ALPHA, MITOCHONDRIAL"/>
    <property type="match status" value="1"/>
</dbReference>
<comment type="caution">
    <text evidence="4">The sequence shown here is derived from an EMBL/GenBank/DDBJ whole genome shotgun (WGS) entry which is preliminary data.</text>
</comment>
<dbReference type="GO" id="GO:0051287">
    <property type="term" value="F:NAD binding"/>
    <property type="evidence" value="ECO:0007669"/>
    <property type="project" value="InterPro"/>
</dbReference>
<accession>A0A8B2NSJ3</accession>
<dbReference type="Pfam" id="PF00180">
    <property type="entry name" value="Iso_dh"/>
    <property type="match status" value="1"/>
</dbReference>
<dbReference type="GO" id="GO:0006102">
    <property type="term" value="P:isocitrate metabolic process"/>
    <property type="evidence" value="ECO:0007669"/>
    <property type="project" value="TreeGrafter"/>
</dbReference>
<dbReference type="GO" id="GO:0000287">
    <property type="term" value="F:magnesium ion binding"/>
    <property type="evidence" value="ECO:0007669"/>
    <property type="project" value="InterPro"/>
</dbReference>
<dbReference type="GO" id="GO:0006099">
    <property type="term" value="P:tricarboxylic acid cycle"/>
    <property type="evidence" value="ECO:0007669"/>
    <property type="project" value="TreeGrafter"/>
</dbReference>
<dbReference type="InterPro" id="IPR019818">
    <property type="entry name" value="IsoCit/isopropylmalate_DH_CS"/>
</dbReference>
<dbReference type="EMBL" id="QHHQ01000002">
    <property type="protein sequence ID" value="RAI01891.1"/>
    <property type="molecule type" value="Genomic_DNA"/>
</dbReference>
<name>A0A8B2NSJ3_9HYPH</name>
<proteinExistence type="inferred from homology"/>
<dbReference type="Gene3D" id="3.40.718.10">
    <property type="entry name" value="Isopropylmalate Dehydrogenase"/>
    <property type="match status" value="1"/>
</dbReference>
<dbReference type="SMART" id="SM01329">
    <property type="entry name" value="Iso_dh"/>
    <property type="match status" value="1"/>
</dbReference>
<evidence type="ECO:0000256" key="1">
    <source>
        <dbReference type="ARBA" id="ARBA00007769"/>
    </source>
</evidence>
<reference evidence="4 5" key="1">
    <citation type="submission" date="2018-05" db="EMBL/GenBank/DDBJ databases">
        <title>Acuticoccus sediminis sp. nov., isolated from deep-sea sediment of Indian Ocean.</title>
        <authorList>
            <person name="Liu X."/>
            <person name="Lai Q."/>
            <person name="Du Y."/>
            <person name="Sun F."/>
            <person name="Zhang X."/>
            <person name="Wang S."/>
            <person name="Shao Z."/>
        </authorList>
    </citation>
    <scope>NUCLEOTIDE SEQUENCE [LARGE SCALE GENOMIC DNA]</scope>
    <source>
        <strain evidence="4 5">PTG4-2</strain>
    </source>
</reference>
<organism evidence="4 5">
    <name type="scientific">Acuticoccus sediminis</name>
    <dbReference type="NCBI Taxonomy" id="2184697"/>
    <lineage>
        <taxon>Bacteria</taxon>
        <taxon>Pseudomonadati</taxon>
        <taxon>Pseudomonadota</taxon>
        <taxon>Alphaproteobacteria</taxon>
        <taxon>Hyphomicrobiales</taxon>
        <taxon>Amorphaceae</taxon>
        <taxon>Acuticoccus</taxon>
    </lineage>
</organism>